<dbReference type="AlphaFoldDB" id="A0A2P8HJK8"/>
<dbReference type="InterPro" id="IPR013325">
    <property type="entry name" value="RNA_pol_sigma_r2"/>
</dbReference>
<evidence type="ECO:0000256" key="2">
    <source>
        <dbReference type="ARBA" id="ARBA00023015"/>
    </source>
</evidence>
<dbReference type="Gene3D" id="1.10.10.10">
    <property type="entry name" value="Winged helix-like DNA-binding domain superfamily/Winged helix DNA-binding domain"/>
    <property type="match status" value="1"/>
</dbReference>
<dbReference type="InterPro" id="IPR013249">
    <property type="entry name" value="RNA_pol_sigma70_r4_t2"/>
</dbReference>
<protein>
    <submittedName>
        <fullName evidence="6">RNA polymerase sigma-70 factor (ECF subfamily)</fullName>
    </submittedName>
</protein>
<evidence type="ECO:0000256" key="3">
    <source>
        <dbReference type="ARBA" id="ARBA00023082"/>
    </source>
</evidence>
<feature type="domain" description="RNA polymerase sigma factor 70 region 4 type 2" evidence="5">
    <location>
        <begin position="129"/>
        <end position="175"/>
    </location>
</feature>
<sequence length="185" mass="22086">MRQDNQEPNLLEQLKSGNTEVFTVVYTKYRQFLMILAEDMLKDENEAQDVLQEFFLDFWQKQLFLNVNSSFHNKDGSSTLRNYMYASIRNRCLNKIARDKKFSRVIPDEPQFPKDPFETKELYFRLDTALLRKVPPMSAKAFRLRYYDQKTHKEIAAEMETTIQTVKNQISKAVKILRHYFNPIL</sequence>
<dbReference type="GO" id="GO:0003677">
    <property type="term" value="F:DNA binding"/>
    <property type="evidence" value="ECO:0007669"/>
    <property type="project" value="InterPro"/>
</dbReference>
<dbReference type="Gene3D" id="1.10.1740.10">
    <property type="match status" value="1"/>
</dbReference>
<dbReference type="SUPFAM" id="SSF88659">
    <property type="entry name" value="Sigma3 and sigma4 domains of RNA polymerase sigma factors"/>
    <property type="match status" value="1"/>
</dbReference>
<comment type="caution">
    <text evidence="6">The sequence shown here is derived from an EMBL/GenBank/DDBJ whole genome shotgun (WGS) entry which is preliminary data.</text>
</comment>
<dbReference type="RefSeq" id="WP_106529172.1">
    <property type="nucleotide sequence ID" value="NZ_PYAW01000003.1"/>
</dbReference>
<evidence type="ECO:0000313" key="6">
    <source>
        <dbReference type="EMBL" id="PSL46385.1"/>
    </source>
</evidence>
<dbReference type="PANTHER" id="PTHR43133">
    <property type="entry name" value="RNA POLYMERASE ECF-TYPE SIGMA FACTO"/>
    <property type="match status" value="1"/>
</dbReference>
<reference evidence="6 7" key="1">
    <citation type="submission" date="2018-03" db="EMBL/GenBank/DDBJ databases">
        <title>Genomic Encyclopedia of Archaeal and Bacterial Type Strains, Phase II (KMG-II): from individual species to whole genera.</title>
        <authorList>
            <person name="Goeker M."/>
        </authorList>
    </citation>
    <scope>NUCLEOTIDE SEQUENCE [LARGE SCALE GENOMIC DNA]</scope>
    <source>
        <strain evidence="6 7">DSM 24859</strain>
    </source>
</reference>
<name>A0A2P8HJK8_CHINA</name>
<accession>A0A2P8HJK8</accession>
<dbReference type="EMBL" id="PYAW01000003">
    <property type="protein sequence ID" value="PSL46385.1"/>
    <property type="molecule type" value="Genomic_DNA"/>
</dbReference>
<dbReference type="NCBIfam" id="TIGR02937">
    <property type="entry name" value="sigma70-ECF"/>
    <property type="match status" value="1"/>
</dbReference>
<gene>
    <name evidence="6" type="ORF">CLV51_103363</name>
</gene>
<comment type="similarity">
    <text evidence="1">Belongs to the sigma-70 factor family. ECF subfamily.</text>
</comment>
<dbReference type="InterPro" id="IPR036388">
    <property type="entry name" value="WH-like_DNA-bd_sf"/>
</dbReference>
<keyword evidence="4" id="KW-0804">Transcription</keyword>
<dbReference type="SUPFAM" id="SSF88946">
    <property type="entry name" value="Sigma2 domain of RNA polymerase sigma factors"/>
    <property type="match status" value="1"/>
</dbReference>
<dbReference type="Pfam" id="PF08281">
    <property type="entry name" value="Sigma70_r4_2"/>
    <property type="match status" value="1"/>
</dbReference>
<keyword evidence="7" id="KW-1185">Reference proteome</keyword>
<dbReference type="PANTHER" id="PTHR43133:SF46">
    <property type="entry name" value="RNA POLYMERASE SIGMA-70 FACTOR ECF SUBFAMILY"/>
    <property type="match status" value="1"/>
</dbReference>
<keyword evidence="3" id="KW-0731">Sigma factor</keyword>
<proteinExistence type="inferred from homology"/>
<dbReference type="InterPro" id="IPR013324">
    <property type="entry name" value="RNA_pol_sigma_r3/r4-like"/>
</dbReference>
<evidence type="ECO:0000256" key="4">
    <source>
        <dbReference type="ARBA" id="ARBA00023163"/>
    </source>
</evidence>
<dbReference type="GO" id="GO:0016987">
    <property type="term" value="F:sigma factor activity"/>
    <property type="evidence" value="ECO:0007669"/>
    <property type="project" value="UniProtKB-KW"/>
</dbReference>
<dbReference type="GO" id="GO:0006352">
    <property type="term" value="P:DNA-templated transcription initiation"/>
    <property type="evidence" value="ECO:0007669"/>
    <property type="project" value="InterPro"/>
</dbReference>
<organism evidence="6 7">
    <name type="scientific">Chitinophaga niastensis</name>
    <dbReference type="NCBI Taxonomy" id="536980"/>
    <lineage>
        <taxon>Bacteria</taxon>
        <taxon>Pseudomonadati</taxon>
        <taxon>Bacteroidota</taxon>
        <taxon>Chitinophagia</taxon>
        <taxon>Chitinophagales</taxon>
        <taxon>Chitinophagaceae</taxon>
        <taxon>Chitinophaga</taxon>
    </lineage>
</organism>
<evidence type="ECO:0000259" key="5">
    <source>
        <dbReference type="Pfam" id="PF08281"/>
    </source>
</evidence>
<dbReference type="OrthoDB" id="657017at2"/>
<dbReference type="InterPro" id="IPR014284">
    <property type="entry name" value="RNA_pol_sigma-70_dom"/>
</dbReference>
<evidence type="ECO:0000256" key="1">
    <source>
        <dbReference type="ARBA" id="ARBA00010641"/>
    </source>
</evidence>
<evidence type="ECO:0000313" key="7">
    <source>
        <dbReference type="Proteomes" id="UP000240971"/>
    </source>
</evidence>
<keyword evidence="2" id="KW-0805">Transcription regulation</keyword>
<dbReference type="InterPro" id="IPR039425">
    <property type="entry name" value="RNA_pol_sigma-70-like"/>
</dbReference>
<dbReference type="Proteomes" id="UP000240971">
    <property type="component" value="Unassembled WGS sequence"/>
</dbReference>